<feature type="transmembrane region" description="Helical" evidence="2">
    <location>
        <begin position="179"/>
        <end position="198"/>
    </location>
</feature>
<feature type="transmembrane region" description="Helical" evidence="2">
    <location>
        <begin position="12"/>
        <end position="29"/>
    </location>
</feature>
<dbReference type="Gene3D" id="1.10.287.950">
    <property type="entry name" value="Methyl-accepting chemotaxis protein"/>
    <property type="match status" value="1"/>
</dbReference>
<dbReference type="InterPro" id="IPR005330">
    <property type="entry name" value="MHYT_dom"/>
</dbReference>
<dbReference type="Gene3D" id="3.30.450.20">
    <property type="entry name" value="PAS domain"/>
    <property type="match status" value="1"/>
</dbReference>
<dbReference type="PROSITE" id="PS50924">
    <property type="entry name" value="MHYT"/>
    <property type="match status" value="1"/>
</dbReference>
<evidence type="ECO:0000259" key="5">
    <source>
        <dbReference type="PROSITE" id="PS50111"/>
    </source>
</evidence>
<dbReference type="SMART" id="SM00065">
    <property type="entry name" value="GAF"/>
    <property type="match status" value="1"/>
</dbReference>
<feature type="transmembrane region" description="Helical" evidence="2">
    <location>
        <begin position="134"/>
        <end position="158"/>
    </location>
</feature>
<dbReference type="InterPro" id="IPR001610">
    <property type="entry name" value="PAC"/>
</dbReference>
<feature type="domain" description="PAS" evidence="6">
    <location>
        <begin position="437"/>
        <end position="504"/>
    </location>
</feature>
<feature type="domain" description="PAC" evidence="7">
    <location>
        <begin position="507"/>
        <end position="559"/>
    </location>
</feature>
<accession>A0A8J7HZG4</accession>
<dbReference type="SMART" id="SM00091">
    <property type="entry name" value="PAS"/>
    <property type="match status" value="1"/>
</dbReference>
<feature type="transmembrane region" description="Helical" evidence="2">
    <location>
        <begin position="71"/>
        <end position="94"/>
    </location>
</feature>
<feature type="transmembrane region" description="Helical" evidence="2">
    <location>
        <begin position="218"/>
        <end position="240"/>
    </location>
</feature>
<keyword evidence="1 3" id="KW-0807">Transducer</keyword>
<reference evidence="9 10" key="1">
    <citation type="journal article" date="2021" name="Int. J. Syst. Evol. Microbiol.">
        <title>Amazonocrinis nigriterrae gen. nov., sp. nov., Atlanticothrix silvestris gen. nov., sp. nov. and Dendronalium phyllosphericum gen. nov., sp. nov., nostocacean cyanobacteria from Brazilian environments.</title>
        <authorList>
            <person name="Alvarenga D.O."/>
            <person name="Andreote A.P.D."/>
            <person name="Branco L.H.Z."/>
            <person name="Delbaje E."/>
            <person name="Cruz R.B."/>
            <person name="Varani A.M."/>
            <person name="Fiore M.F."/>
        </authorList>
    </citation>
    <scope>NUCLEOTIDE SEQUENCE [LARGE SCALE GENOMIC DNA]</scope>
    <source>
        <strain evidence="9 10">CENA67</strain>
    </source>
</reference>
<evidence type="ECO:0000259" key="8">
    <source>
        <dbReference type="PROSITE" id="PS50924"/>
    </source>
</evidence>
<evidence type="ECO:0000259" key="6">
    <source>
        <dbReference type="PROSITE" id="PS50112"/>
    </source>
</evidence>
<dbReference type="GO" id="GO:0007165">
    <property type="term" value="P:signal transduction"/>
    <property type="evidence" value="ECO:0007669"/>
    <property type="project" value="UniProtKB-KW"/>
</dbReference>
<dbReference type="GO" id="GO:0016020">
    <property type="term" value="C:membrane"/>
    <property type="evidence" value="ECO:0007669"/>
    <property type="project" value="UniProtKB-UniRule"/>
</dbReference>
<dbReference type="SUPFAM" id="SSF58104">
    <property type="entry name" value="Methyl-accepting chemotaxis protein (MCP) signaling domain"/>
    <property type="match status" value="1"/>
</dbReference>
<dbReference type="InterPro" id="IPR000014">
    <property type="entry name" value="PAS"/>
</dbReference>
<evidence type="ECO:0000256" key="2">
    <source>
        <dbReference type="PROSITE-ProRule" id="PRU00244"/>
    </source>
</evidence>
<dbReference type="SMART" id="SM00283">
    <property type="entry name" value="MA"/>
    <property type="match status" value="1"/>
</dbReference>
<sequence length="890" mass="98244">MSSTYDPRLIALSIVIAVLSAYTALDLAFRVTAAKSWAKVAWWIGGAIVMGIGIWSMHFVAMLAFSLPMQMAYNMLTVLISMLPAVFASAGTFYFASRPTLSTWQLLIGGTLIGIGIAFIHYIQLLAIRIEATIQYNILLFVLAFAIAIAGSIATLWISFQLRMQTGKTLRRSKIVSGLLIGVAIAGMHYTGMASVMFTPTNPKALSASETTNNSLTWLAVSIGIATLFILGFALMTSFVDRRLTTQIKLLEQQDTQVKGSHLFTQITLQIRRSLQLDDVLNTTVHEIRQALKADRVVIYRFNADWSGTIIAESVGAGWIKTLGKIVNDPFRENYIEMYKNGRVRATNNIHKAGFTDCHKKILEGFQIKANLIAPLITNNQLVGLLCVHQCSQPRYWQNFEIDLLRQLAIQVSTALQQAGLLHELEQSQKVLRMRDRAIAATSKAIFITDPRQPENPIIYCNAAFEKITGYPLQEVIGRNYQFLQGSDTEKATLEKLDNAVRDLSECQVIFKSYRKDESQFWCELTISPVRDTFGQVINFIGVLDEIASPQPGEEELKRAKEDLQSQILQLLGEVEEAIKGDLTVHLTNSEINLVADAFNSIIDNLRQIIIQVRKTAQQLNVSLGNNSDAMQQLADETLKQAEEISYAIEEVDNMHHSIQVVANSVHQAEELISTTSDTAQAAKAAIASTVESILNLQQINAQIAKKVKYLSQSSQKIALLASLIQEIAVQTNLLANDANVEIAWMGNQGRGFAALVEQIAQLAVQSGEATKEIQHILKNIESETTEVVKIVELETTEVVEKANVVQNTKLSLENIIDASEQINHLVQSISTATASQTETSQAIASLLKQFAKVSKSTADSSSIVSDSIQQTLELAQQLQASVDKFKIGE</sequence>
<dbReference type="Pfam" id="PF00015">
    <property type="entry name" value="MCPsignal"/>
    <property type="match status" value="1"/>
</dbReference>
<keyword evidence="10" id="KW-1185">Reference proteome</keyword>
<comment type="caution">
    <text evidence="9">The sequence shown here is derived from an EMBL/GenBank/DDBJ whole genome shotgun (WGS) entry which is preliminary data.</text>
</comment>
<dbReference type="Pfam" id="PF13426">
    <property type="entry name" value="PAS_9"/>
    <property type="match status" value="1"/>
</dbReference>
<dbReference type="NCBIfam" id="TIGR00229">
    <property type="entry name" value="sensory_box"/>
    <property type="match status" value="1"/>
</dbReference>
<dbReference type="SUPFAM" id="SSF55781">
    <property type="entry name" value="GAF domain-like"/>
    <property type="match status" value="1"/>
</dbReference>
<dbReference type="PROSITE" id="PS50111">
    <property type="entry name" value="CHEMOTAXIS_TRANSDUC_2"/>
    <property type="match status" value="1"/>
</dbReference>
<dbReference type="InterPro" id="IPR004089">
    <property type="entry name" value="MCPsignal_dom"/>
</dbReference>
<evidence type="ECO:0000259" key="7">
    <source>
        <dbReference type="PROSITE" id="PS50113"/>
    </source>
</evidence>
<feature type="transmembrane region" description="Helical" evidence="2">
    <location>
        <begin position="106"/>
        <end position="128"/>
    </location>
</feature>
<proteinExistence type="predicted"/>
<dbReference type="EMBL" id="JAECZC010000060">
    <property type="protein sequence ID" value="MBH8565379.1"/>
    <property type="molecule type" value="Genomic_DNA"/>
</dbReference>
<keyword evidence="2" id="KW-0472">Membrane</keyword>
<evidence type="ECO:0000256" key="3">
    <source>
        <dbReference type="PROSITE-ProRule" id="PRU00284"/>
    </source>
</evidence>
<dbReference type="Proteomes" id="UP000632766">
    <property type="component" value="Unassembled WGS sequence"/>
</dbReference>
<feature type="domain" description="MHYT" evidence="8">
    <location>
        <begin position="5"/>
        <end position="199"/>
    </location>
</feature>
<dbReference type="PROSITE" id="PS50046">
    <property type="entry name" value="PHYTOCHROME_2"/>
    <property type="match status" value="1"/>
</dbReference>
<dbReference type="Pfam" id="PF01590">
    <property type="entry name" value="GAF"/>
    <property type="match status" value="1"/>
</dbReference>
<evidence type="ECO:0000256" key="1">
    <source>
        <dbReference type="ARBA" id="ARBA00023224"/>
    </source>
</evidence>
<evidence type="ECO:0000313" key="9">
    <source>
        <dbReference type="EMBL" id="MBH8565379.1"/>
    </source>
</evidence>
<dbReference type="Gene3D" id="3.30.450.40">
    <property type="match status" value="1"/>
</dbReference>
<dbReference type="InterPro" id="IPR000700">
    <property type="entry name" value="PAS-assoc_C"/>
</dbReference>
<dbReference type="SUPFAM" id="SSF55785">
    <property type="entry name" value="PYP-like sensor domain (PAS domain)"/>
    <property type="match status" value="1"/>
</dbReference>
<dbReference type="InterPro" id="IPR003018">
    <property type="entry name" value="GAF"/>
</dbReference>
<dbReference type="InterPro" id="IPR016132">
    <property type="entry name" value="Phyto_chromo_attachment"/>
</dbReference>
<name>A0A8J7HZG4_9NOST</name>
<organism evidence="9 10">
    <name type="scientific">Amazonocrinis nigriterrae CENA67</name>
    <dbReference type="NCBI Taxonomy" id="2794033"/>
    <lineage>
        <taxon>Bacteria</taxon>
        <taxon>Bacillati</taxon>
        <taxon>Cyanobacteriota</taxon>
        <taxon>Cyanophyceae</taxon>
        <taxon>Nostocales</taxon>
        <taxon>Nostocaceae</taxon>
        <taxon>Amazonocrinis</taxon>
        <taxon>Amazonocrinis nigriterrae</taxon>
    </lineage>
</organism>
<dbReference type="AlphaFoldDB" id="A0A8J7HZG4"/>
<dbReference type="RefSeq" id="WP_198127179.1">
    <property type="nucleotide sequence ID" value="NZ_JAECZC010000060.1"/>
</dbReference>
<dbReference type="Pfam" id="PF03707">
    <property type="entry name" value="MHYT"/>
    <property type="match status" value="3"/>
</dbReference>
<dbReference type="SMART" id="SM00086">
    <property type="entry name" value="PAC"/>
    <property type="match status" value="1"/>
</dbReference>
<dbReference type="PROSITE" id="PS50112">
    <property type="entry name" value="PAS"/>
    <property type="match status" value="1"/>
</dbReference>
<gene>
    <name evidence="9" type="ORF">I8748_24925</name>
</gene>
<dbReference type="CDD" id="cd00130">
    <property type="entry name" value="PAS"/>
    <property type="match status" value="1"/>
</dbReference>
<keyword evidence="2" id="KW-0812">Transmembrane</keyword>
<protein>
    <submittedName>
        <fullName evidence="9">PAS domain-containing protein</fullName>
    </submittedName>
</protein>
<dbReference type="PANTHER" id="PTHR32089">
    <property type="entry name" value="METHYL-ACCEPTING CHEMOTAXIS PROTEIN MCPB"/>
    <property type="match status" value="1"/>
</dbReference>
<feature type="domain" description="Methyl-accepting transducer" evidence="5">
    <location>
        <begin position="616"/>
        <end position="852"/>
    </location>
</feature>
<dbReference type="PANTHER" id="PTHR32089:SF114">
    <property type="entry name" value="METHYL-ACCEPTING CHEMOTAXIS PROTEIN MCPB"/>
    <property type="match status" value="1"/>
</dbReference>
<evidence type="ECO:0000313" key="10">
    <source>
        <dbReference type="Proteomes" id="UP000632766"/>
    </source>
</evidence>
<dbReference type="PROSITE" id="PS50113">
    <property type="entry name" value="PAC"/>
    <property type="match status" value="1"/>
</dbReference>
<dbReference type="InterPro" id="IPR029016">
    <property type="entry name" value="GAF-like_dom_sf"/>
</dbReference>
<feature type="domain" description="Phytochrome chromophore attachment site" evidence="4">
    <location>
        <begin position="276"/>
        <end position="411"/>
    </location>
</feature>
<feature type="transmembrane region" description="Helical" evidence="2">
    <location>
        <begin position="41"/>
        <end position="65"/>
    </location>
</feature>
<dbReference type="InterPro" id="IPR035965">
    <property type="entry name" value="PAS-like_dom_sf"/>
</dbReference>
<evidence type="ECO:0000259" key="4">
    <source>
        <dbReference type="PROSITE" id="PS50046"/>
    </source>
</evidence>
<keyword evidence="2" id="KW-1133">Transmembrane helix</keyword>